<comment type="similarity">
    <text evidence="1">Belongs to the LysR transcriptional regulatory family.</text>
</comment>
<evidence type="ECO:0000256" key="3">
    <source>
        <dbReference type="ARBA" id="ARBA00023125"/>
    </source>
</evidence>
<evidence type="ECO:0000256" key="2">
    <source>
        <dbReference type="ARBA" id="ARBA00023015"/>
    </source>
</evidence>
<dbReference type="AlphaFoldDB" id="A0A5R9J833"/>
<comment type="caution">
    <text evidence="6">The sequence shown here is derived from an EMBL/GenBank/DDBJ whole genome shotgun (WGS) entry which is preliminary data.</text>
</comment>
<keyword evidence="3" id="KW-0238">DNA-binding</keyword>
<dbReference type="SUPFAM" id="SSF46785">
    <property type="entry name" value="Winged helix' DNA-binding domain"/>
    <property type="match status" value="1"/>
</dbReference>
<organism evidence="6 7">
    <name type="scientific">Lichenicoccus roseus</name>
    <dbReference type="NCBI Taxonomy" id="2683649"/>
    <lineage>
        <taxon>Bacteria</taxon>
        <taxon>Pseudomonadati</taxon>
        <taxon>Pseudomonadota</taxon>
        <taxon>Alphaproteobacteria</taxon>
        <taxon>Acetobacterales</taxon>
        <taxon>Acetobacteraceae</taxon>
        <taxon>Lichenicoccus</taxon>
    </lineage>
</organism>
<name>A0A5R9J833_9PROT</name>
<keyword evidence="2" id="KW-0805">Transcription regulation</keyword>
<protein>
    <submittedName>
        <fullName evidence="6">LysR family transcriptional regulator</fullName>
    </submittedName>
</protein>
<dbReference type="InterPro" id="IPR050176">
    <property type="entry name" value="LTTR"/>
</dbReference>
<dbReference type="Gene3D" id="3.40.190.290">
    <property type="match status" value="1"/>
</dbReference>
<evidence type="ECO:0000313" key="7">
    <source>
        <dbReference type="Proteomes" id="UP000305654"/>
    </source>
</evidence>
<dbReference type="Proteomes" id="UP000305654">
    <property type="component" value="Unassembled WGS sequence"/>
</dbReference>
<reference evidence="6 7" key="1">
    <citation type="submission" date="2019-05" db="EMBL/GenBank/DDBJ databases">
        <authorList>
            <person name="Pankratov T."/>
            <person name="Grouzdev D."/>
        </authorList>
    </citation>
    <scope>NUCLEOTIDE SEQUENCE [LARGE SCALE GENOMIC DNA]</scope>
    <source>
        <strain evidence="6 7">KEBCLARHB70R</strain>
    </source>
</reference>
<dbReference type="SUPFAM" id="SSF53850">
    <property type="entry name" value="Periplasmic binding protein-like II"/>
    <property type="match status" value="1"/>
</dbReference>
<gene>
    <name evidence="6" type="ORF">FE263_00440</name>
</gene>
<dbReference type="GO" id="GO:0003700">
    <property type="term" value="F:DNA-binding transcription factor activity"/>
    <property type="evidence" value="ECO:0007669"/>
    <property type="project" value="InterPro"/>
</dbReference>
<dbReference type="InterPro" id="IPR036388">
    <property type="entry name" value="WH-like_DNA-bd_sf"/>
</dbReference>
<dbReference type="GO" id="GO:0003677">
    <property type="term" value="F:DNA binding"/>
    <property type="evidence" value="ECO:0007669"/>
    <property type="project" value="UniProtKB-KW"/>
</dbReference>
<evidence type="ECO:0000256" key="4">
    <source>
        <dbReference type="ARBA" id="ARBA00023163"/>
    </source>
</evidence>
<dbReference type="PANTHER" id="PTHR30579">
    <property type="entry name" value="TRANSCRIPTIONAL REGULATOR"/>
    <property type="match status" value="1"/>
</dbReference>
<feature type="domain" description="HTH lysR-type" evidence="5">
    <location>
        <begin position="9"/>
        <end position="66"/>
    </location>
</feature>
<keyword evidence="4" id="KW-0804">Transcription</keyword>
<dbReference type="Pfam" id="PF00126">
    <property type="entry name" value="HTH_1"/>
    <property type="match status" value="1"/>
</dbReference>
<dbReference type="InterPro" id="IPR036390">
    <property type="entry name" value="WH_DNA-bd_sf"/>
</dbReference>
<dbReference type="InterPro" id="IPR000847">
    <property type="entry name" value="LysR_HTH_N"/>
</dbReference>
<evidence type="ECO:0000259" key="5">
    <source>
        <dbReference type="PROSITE" id="PS50931"/>
    </source>
</evidence>
<dbReference type="Pfam" id="PF03466">
    <property type="entry name" value="LysR_substrate"/>
    <property type="match status" value="1"/>
</dbReference>
<keyword evidence="7" id="KW-1185">Reference proteome</keyword>
<sequence length="294" mass="31814">MTERKRTDIDWEDARIFLALARHGSLSAAARVLCVNHATISRRLHSLEASLGHKLVERRPGGYVLTPAGSHAADVAGDMERAARSLTRGPSDGSPGGLVRVAASPGLSAGFLTSRLATLAMRYPRLDIDLAPDLRAVSLERHEADIAIRFDQPEDGDVLARPLATVGYGFYGIEDVCRLAEAGADPVLVGFNEADSTLSRATWLARHFPRARMAFRAKDHVAHAIAARSGAGLALLPHYIGRTSPLLRLCDLGLVPPSRDVFLLVRRRDREHPAIRVVADEVIGMFGQAGDLFV</sequence>
<dbReference type="RefSeq" id="WP_138323995.1">
    <property type="nucleotide sequence ID" value="NZ_VCDI01000001.1"/>
</dbReference>
<dbReference type="Gene3D" id="1.10.10.10">
    <property type="entry name" value="Winged helix-like DNA-binding domain superfamily/Winged helix DNA-binding domain"/>
    <property type="match status" value="1"/>
</dbReference>
<proteinExistence type="inferred from homology"/>
<evidence type="ECO:0000313" key="6">
    <source>
        <dbReference type="EMBL" id="TLU73742.1"/>
    </source>
</evidence>
<accession>A0A5R9J833</accession>
<dbReference type="PROSITE" id="PS50931">
    <property type="entry name" value="HTH_LYSR"/>
    <property type="match status" value="1"/>
</dbReference>
<dbReference type="OrthoDB" id="7333438at2"/>
<dbReference type="InterPro" id="IPR005119">
    <property type="entry name" value="LysR_subst-bd"/>
</dbReference>
<evidence type="ECO:0000256" key="1">
    <source>
        <dbReference type="ARBA" id="ARBA00009437"/>
    </source>
</evidence>
<dbReference type="PANTHER" id="PTHR30579:SF3">
    <property type="entry name" value="TRANSCRIPTIONAL REGULATORY PROTEIN"/>
    <property type="match status" value="1"/>
</dbReference>
<dbReference type="EMBL" id="VCDI01000001">
    <property type="protein sequence ID" value="TLU73742.1"/>
    <property type="molecule type" value="Genomic_DNA"/>
</dbReference>